<dbReference type="SMART" id="SM00409">
    <property type="entry name" value="IG"/>
    <property type="match status" value="2"/>
</dbReference>
<protein>
    <submittedName>
        <fullName evidence="3">Uncharacterized protein LOC122135696</fullName>
    </submittedName>
</protein>
<dbReference type="Pfam" id="PF07686">
    <property type="entry name" value="V-set"/>
    <property type="match status" value="2"/>
</dbReference>
<dbReference type="InterPro" id="IPR050150">
    <property type="entry name" value="IgV_Light_Chain"/>
</dbReference>
<dbReference type="InterPro" id="IPR007110">
    <property type="entry name" value="Ig-like_dom"/>
</dbReference>
<feature type="signal peptide" evidence="1">
    <location>
        <begin position="1"/>
        <end position="26"/>
    </location>
</feature>
<dbReference type="PANTHER" id="PTHR23267">
    <property type="entry name" value="IMMUNOGLOBULIN LIGHT CHAIN"/>
    <property type="match status" value="1"/>
</dbReference>
<keyword evidence="1" id="KW-0732">Signal</keyword>
<dbReference type="FunFam" id="2.60.40.10:FF:001495">
    <property type="entry name" value="Si:dkey-234i14.13"/>
    <property type="match status" value="2"/>
</dbReference>
<gene>
    <name evidence="3" type="primary">LOC122135696</name>
</gene>
<dbReference type="GeneID" id="122135696"/>
<evidence type="ECO:0000259" key="2">
    <source>
        <dbReference type="PROSITE" id="PS50835"/>
    </source>
</evidence>
<reference evidence="3" key="1">
    <citation type="submission" date="2025-08" db="UniProtKB">
        <authorList>
            <consortium name="RefSeq"/>
        </authorList>
    </citation>
    <scope>IDENTIFICATION</scope>
    <source>
        <tissue evidence="3">Muscle</tissue>
    </source>
</reference>
<accession>A0A9Q9ZS69</accession>
<dbReference type="Proteomes" id="UP001155660">
    <property type="component" value="Chromosome A25"/>
</dbReference>
<dbReference type="InterPro" id="IPR003599">
    <property type="entry name" value="Ig_sub"/>
</dbReference>
<organism evidence="3">
    <name type="scientific">Cyprinus carpio</name>
    <name type="common">Common carp</name>
    <dbReference type="NCBI Taxonomy" id="7962"/>
    <lineage>
        <taxon>Eukaryota</taxon>
        <taxon>Metazoa</taxon>
        <taxon>Chordata</taxon>
        <taxon>Craniata</taxon>
        <taxon>Vertebrata</taxon>
        <taxon>Euteleostomi</taxon>
        <taxon>Actinopterygii</taxon>
        <taxon>Neopterygii</taxon>
        <taxon>Teleostei</taxon>
        <taxon>Ostariophysi</taxon>
        <taxon>Cypriniformes</taxon>
        <taxon>Cyprinidae</taxon>
        <taxon>Cyprininae</taxon>
        <taxon>Cyprinus</taxon>
    </lineage>
</organism>
<feature type="non-terminal residue" evidence="3">
    <location>
        <position position="1"/>
    </location>
</feature>
<sequence>QDKTTTMNNIIILIWTLTLFAQECRGQITVTQSPSITAAQGQEVRINCKTSSNVYSDSNGSRMGWYLQKPGEAPKLLIYKVNSLQSGTSSRFSGSGSNSDFSLTISGVQTEDTGDYYCQSAHVINSKSVFTQQVKKHKLRCSAGQVTVIQTPTEKHVQNGQTVTLTCKTSSSIGDQSDSVYSVEMTPPSVESRLKIQEIYSLSSSSAPAFVLLNELHVKNTIFIITQDKTTTMNNIIILIWTLTLCICIRGFSGQVTVTQTPSVKTVQIGESVTINCKTNTVVYDGCTGSYTCMAWYQQKPGEAPKRLIHSASQRDSNTPSRFSGSGSRTDFTLTISGVQTEDTGDYYCQSFHWPGSTRLFTQ</sequence>
<proteinExistence type="predicted"/>
<dbReference type="InterPro" id="IPR013106">
    <property type="entry name" value="Ig_V-set"/>
</dbReference>
<dbReference type="OrthoDB" id="6103117at2759"/>
<feature type="chain" id="PRO_5040293632" evidence="1">
    <location>
        <begin position="27"/>
        <end position="363"/>
    </location>
</feature>
<name>A0A9Q9ZS69_CYPCA</name>
<evidence type="ECO:0000313" key="3">
    <source>
        <dbReference type="RefSeq" id="XP_042571868.1"/>
    </source>
</evidence>
<evidence type="ECO:0000256" key="1">
    <source>
        <dbReference type="SAM" id="SignalP"/>
    </source>
</evidence>
<feature type="domain" description="Ig-like" evidence="2">
    <location>
        <begin position="256"/>
        <end position="363"/>
    </location>
</feature>
<feature type="domain" description="Ig-like" evidence="2">
    <location>
        <begin position="26"/>
        <end position="130"/>
    </location>
</feature>
<dbReference type="RefSeq" id="XP_042571868.1">
    <property type="nucleotide sequence ID" value="XM_042715934.1"/>
</dbReference>
<dbReference type="SMART" id="SM00406">
    <property type="entry name" value="IGv"/>
    <property type="match status" value="2"/>
</dbReference>
<dbReference type="AlphaFoldDB" id="A0A9Q9ZS69"/>
<dbReference type="KEGG" id="ccar:122135696"/>
<dbReference type="PROSITE" id="PS50835">
    <property type="entry name" value="IG_LIKE"/>
    <property type="match status" value="2"/>
</dbReference>